<gene>
    <name evidence="1" type="ORF">PGLA1383_LOCUS48766</name>
    <name evidence="2" type="ORF">PGLA2088_LOCUS21532</name>
</gene>
<comment type="caution">
    <text evidence="2">The sequence shown here is derived from an EMBL/GenBank/DDBJ whole genome shotgun (WGS) entry which is preliminary data.</text>
</comment>
<sequence>MDPSAMEAPLPGTVQEQFQAMFGKMGIAITSLTSQVALMTVSSQSTTDAVKKFERKPEEMEKNMQQIVAQRSHYSQSSSSKHGDVRFGSTEAVSWQLGPYDQAWGAQPAPMQTQ</sequence>
<name>A0A813JP36_POLGL</name>
<dbReference type="AlphaFoldDB" id="A0A813JP36"/>
<evidence type="ECO:0000313" key="3">
    <source>
        <dbReference type="Proteomes" id="UP000626109"/>
    </source>
</evidence>
<evidence type="ECO:0000313" key="1">
    <source>
        <dbReference type="EMBL" id="CAE8632837.1"/>
    </source>
</evidence>
<organism evidence="2 3">
    <name type="scientific">Polarella glacialis</name>
    <name type="common">Dinoflagellate</name>
    <dbReference type="NCBI Taxonomy" id="89957"/>
    <lineage>
        <taxon>Eukaryota</taxon>
        <taxon>Sar</taxon>
        <taxon>Alveolata</taxon>
        <taxon>Dinophyceae</taxon>
        <taxon>Suessiales</taxon>
        <taxon>Suessiaceae</taxon>
        <taxon>Polarella</taxon>
    </lineage>
</organism>
<dbReference type="Proteomes" id="UP000626109">
    <property type="component" value="Unassembled WGS sequence"/>
</dbReference>
<protein>
    <submittedName>
        <fullName evidence="2">Uncharacterized protein</fullName>
    </submittedName>
</protein>
<evidence type="ECO:0000313" key="4">
    <source>
        <dbReference type="Proteomes" id="UP000654075"/>
    </source>
</evidence>
<accession>A0A813JP36</accession>
<dbReference type="EMBL" id="CAJNNW010025796">
    <property type="protein sequence ID" value="CAE8679753.1"/>
    <property type="molecule type" value="Genomic_DNA"/>
</dbReference>
<evidence type="ECO:0000313" key="2">
    <source>
        <dbReference type="EMBL" id="CAE8679753.1"/>
    </source>
</evidence>
<dbReference type="Proteomes" id="UP000654075">
    <property type="component" value="Unassembled WGS sequence"/>
</dbReference>
<proteinExistence type="predicted"/>
<reference evidence="2" key="1">
    <citation type="submission" date="2021-02" db="EMBL/GenBank/DDBJ databases">
        <authorList>
            <person name="Dougan E. K."/>
            <person name="Rhodes N."/>
            <person name="Thang M."/>
            <person name="Chan C."/>
        </authorList>
    </citation>
    <scope>NUCLEOTIDE SEQUENCE</scope>
</reference>
<keyword evidence="4" id="KW-1185">Reference proteome</keyword>
<dbReference type="EMBL" id="CAJNNV010030538">
    <property type="protein sequence ID" value="CAE8632837.1"/>
    <property type="molecule type" value="Genomic_DNA"/>
</dbReference>